<protein>
    <submittedName>
        <fullName evidence="1">Uncharacterized protein</fullName>
    </submittedName>
</protein>
<gene>
    <name evidence="1" type="ORF">F2Q70_00030349</name>
</gene>
<dbReference type="AlphaFoldDB" id="A0A8S9FHI3"/>
<proteinExistence type="predicted"/>
<name>A0A8S9FHI3_BRACR</name>
<comment type="caution">
    <text evidence="1">The sequence shown here is derived from an EMBL/GenBank/DDBJ whole genome shotgun (WGS) entry which is preliminary data.</text>
</comment>
<reference evidence="1" key="1">
    <citation type="submission" date="2019-12" db="EMBL/GenBank/DDBJ databases">
        <title>Genome sequencing and annotation of Brassica cretica.</title>
        <authorList>
            <person name="Studholme D.J."/>
            <person name="Sarris P.F."/>
        </authorList>
    </citation>
    <scope>NUCLEOTIDE SEQUENCE</scope>
    <source>
        <strain evidence="1">PFS-102/07</strain>
        <tissue evidence="1">Leaf</tissue>
    </source>
</reference>
<evidence type="ECO:0000313" key="1">
    <source>
        <dbReference type="EMBL" id="KAF2531638.1"/>
    </source>
</evidence>
<organism evidence="1">
    <name type="scientific">Brassica cretica</name>
    <name type="common">Mustard</name>
    <dbReference type="NCBI Taxonomy" id="69181"/>
    <lineage>
        <taxon>Eukaryota</taxon>
        <taxon>Viridiplantae</taxon>
        <taxon>Streptophyta</taxon>
        <taxon>Embryophyta</taxon>
        <taxon>Tracheophyta</taxon>
        <taxon>Spermatophyta</taxon>
        <taxon>Magnoliopsida</taxon>
        <taxon>eudicotyledons</taxon>
        <taxon>Gunneridae</taxon>
        <taxon>Pentapetalae</taxon>
        <taxon>rosids</taxon>
        <taxon>malvids</taxon>
        <taxon>Brassicales</taxon>
        <taxon>Brassicaceae</taxon>
        <taxon>Brassiceae</taxon>
        <taxon>Brassica</taxon>
    </lineage>
</organism>
<accession>A0A8S9FHI3</accession>
<dbReference type="EMBL" id="QGKY02002305">
    <property type="protein sequence ID" value="KAF2531638.1"/>
    <property type="molecule type" value="Genomic_DNA"/>
</dbReference>
<sequence>MLSPLCPFCCSLGYGVSFRHRLFYEEHQAGLGLLVLRISMWLAVRSGVHSSGCLLLAEAKRRYVVGLSCYPRRLTFPQPFSYALRALVVSLLGFKLRHNRRRVSVVLVFSLERCSVSQCRRSCSWLV</sequence>